<accession>A0A448KAA4</accession>
<proteinExistence type="predicted"/>
<evidence type="ECO:0000313" key="3">
    <source>
        <dbReference type="Proteomes" id="UP000276899"/>
    </source>
</evidence>
<dbReference type="EC" id="6.3.5.2" evidence="2"/>
<dbReference type="KEGG" id="asla:NCTC11923_00471"/>
<dbReference type="PANTHER" id="PTHR42695:SF5">
    <property type="entry name" value="GLUTAMINE AMIDOTRANSFERASE YLR126C-RELATED"/>
    <property type="match status" value="1"/>
</dbReference>
<dbReference type="GO" id="GO:0005829">
    <property type="term" value="C:cytosol"/>
    <property type="evidence" value="ECO:0007669"/>
    <property type="project" value="TreeGrafter"/>
</dbReference>
<dbReference type="InterPro" id="IPR029062">
    <property type="entry name" value="Class_I_gatase-like"/>
</dbReference>
<dbReference type="PROSITE" id="PS51273">
    <property type="entry name" value="GATASE_TYPE_1"/>
    <property type="match status" value="1"/>
</dbReference>
<gene>
    <name evidence="2" type="primary">guaA_1</name>
    <name evidence="2" type="ORF">NCTC11923_00471</name>
</gene>
<dbReference type="CDD" id="cd01741">
    <property type="entry name" value="GATase1_1"/>
    <property type="match status" value="1"/>
</dbReference>
<reference evidence="2 3" key="1">
    <citation type="submission" date="2018-12" db="EMBL/GenBank/DDBJ databases">
        <authorList>
            <consortium name="Pathogen Informatics"/>
        </authorList>
    </citation>
    <scope>NUCLEOTIDE SEQUENCE [LARGE SCALE GENOMIC DNA]</scope>
    <source>
        <strain evidence="2 3">NCTC11923</strain>
    </source>
</reference>
<dbReference type="STRING" id="1278298.GCA_000428685_02121"/>
<feature type="domain" description="Glutamine amidotransferase" evidence="1">
    <location>
        <begin position="60"/>
        <end position="208"/>
    </location>
</feature>
<dbReference type="InterPro" id="IPR017926">
    <property type="entry name" value="GATASE"/>
</dbReference>
<sequence>MGPASARRVGPVKPFIMVSTRPELEAAQDEYESFLTQSGLSPSTLKHLQLEEIDVLNAFTASDVSGIFIGGSPFNTTTPDAAKTRSQVRVEEQVSDLLAVVLKEGVPLLATGFGLQVLAGYLGTPASAEFGEELGSADIFLTADGRQDPLLQGLAQAFTVFVGHDEGVGEVPAHATLLASSPDCPVQMLRVGTKVYGTQFNPELDAERFAQRVGIYDEAGYGDPDMNEDILSKARSEEPHAAGQIIRNFVSHFARD</sequence>
<dbReference type="EMBL" id="LR134363">
    <property type="protein sequence ID" value="VEG73857.1"/>
    <property type="molecule type" value="Genomic_DNA"/>
</dbReference>
<evidence type="ECO:0000313" key="2">
    <source>
        <dbReference type="EMBL" id="VEG73857.1"/>
    </source>
</evidence>
<dbReference type="Proteomes" id="UP000276899">
    <property type="component" value="Chromosome"/>
</dbReference>
<dbReference type="Gene3D" id="3.40.50.880">
    <property type="match status" value="1"/>
</dbReference>
<organism evidence="2 3">
    <name type="scientific">Actinomyces slackii</name>
    <dbReference type="NCBI Taxonomy" id="52774"/>
    <lineage>
        <taxon>Bacteria</taxon>
        <taxon>Bacillati</taxon>
        <taxon>Actinomycetota</taxon>
        <taxon>Actinomycetes</taxon>
        <taxon>Actinomycetales</taxon>
        <taxon>Actinomycetaceae</taxon>
        <taxon>Actinomyces</taxon>
    </lineage>
</organism>
<dbReference type="GO" id="GO:0003922">
    <property type="term" value="F:GMP synthase (glutamine-hydrolyzing) activity"/>
    <property type="evidence" value="ECO:0007669"/>
    <property type="project" value="UniProtKB-EC"/>
</dbReference>
<dbReference type="PANTHER" id="PTHR42695">
    <property type="entry name" value="GLUTAMINE AMIDOTRANSFERASE YLR126C-RELATED"/>
    <property type="match status" value="1"/>
</dbReference>
<keyword evidence="3" id="KW-1185">Reference proteome</keyword>
<dbReference type="SUPFAM" id="SSF52317">
    <property type="entry name" value="Class I glutamine amidotransferase-like"/>
    <property type="match status" value="1"/>
</dbReference>
<protein>
    <submittedName>
        <fullName evidence="2">GMP synthase [glutamine-hydrolyzing]</fullName>
        <ecNumber evidence="2">6.3.5.2</ecNumber>
    </submittedName>
</protein>
<keyword evidence="2" id="KW-0436">Ligase</keyword>
<dbReference type="Pfam" id="PF00117">
    <property type="entry name" value="GATase"/>
    <property type="match status" value="1"/>
</dbReference>
<evidence type="ECO:0000259" key="1">
    <source>
        <dbReference type="Pfam" id="PF00117"/>
    </source>
</evidence>
<dbReference type="InterPro" id="IPR044992">
    <property type="entry name" value="ChyE-like"/>
</dbReference>
<name>A0A448KAA4_9ACTO</name>
<dbReference type="AlphaFoldDB" id="A0A448KAA4"/>